<evidence type="ECO:0000313" key="2">
    <source>
        <dbReference type="Proteomes" id="UP000037822"/>
    </source>
</evidence>
<sequence length="306" mass="33734">MSTATPFFPPDPEDVVAEIERPFTLYQPALHIVPVVVDVPHAGRCYPRGFVERARLPLRSLRRSEDAFVDRLFARSVTLGAPLLVAEFPRAYLDVNREPYELDPRMFDGRLPAFANTRSMRVAGGLGTIPRIVGDGQEIYVGRIPVEEALARIDRLYRPYHAGLRDLVQRTHRSFGTCIVVDAHSMPSSGLDRDGAAKPDIILGDRFGTSAAGHITDIAEAAFAKLGLSVTRNRPYAGGFITEHYGAPSSGVHTLQIEINRALYMNETTLMPHAGFAALEQAVASAMADCFARWSGWLDEFRQAAE</sequence>
<dbReference type="OrthoDB" id="9802050at2"/>
<dbReference type="Pfam" id="PF05013">
    <property type="entry name" value="FGase"/>
    <property type="match status" value="1"/>
</dbReference>
<dbReference type="SUPFAM" id="SSF53187">
    <property type="entry name" value="Zn-dependent exopeptidases"/>
    <property type="match status" value="1"/>
</dbReference>
<comment type="caution">
    <text evidence="1">The sequence shown here is derived from an EMBL/GenBank/DDBJ whole genome shotgun (WGS) entry which is preliminary data.</text>
</comment>
<dbReference type="RefSeq" id="WP_082365430.1">
    <property type="nucleotide sequence ID" value="NZ_LGSZ01000053.1"/>
</dbReference>
<accession>A0A0N1FC10</accession>
<name>A0A0N1FC10_9HYPH</name>
<dbReference type="AlphaFoldDB" id="A0A0N1FC10"/>
<dbReference type="Proteomes" id="UP000037822">
    <property type="component" value="Unassembled WGS sequence"/>
</dbReference>
<dbReference type="GO" id="GO:0016787">
    <property type="term" value="F:hydrolase activity"/>
    <property type="evidence" value="ECO:0007669"/>
    <property type="project" value="UniProtKB-KW"/>
</dbReference>
<organism evidence="1 2">
    <name type="scientific">Bosea vaviloviae</name>
    <dbReference type="NCBI Taxonomy" id="1526658"/>
    <lineage>
        <taxon>Bacteria</taxon>
        <taxon>Pseudomonadati</taxon>
        <taxon>Pseudomonadota</taxon>
        <taxon>Alphaproteobacteria</taxon>
        <taxon>Hyphomicrobiales</taxon>
        <taxon>Boseaceae</taxon>
        <taxon>Bosea</taxon>
    </lineage>
</organism>
<dbReference type="PATRIC" id="fig|1526658.3.peg.1539"/>
<reference evidence="1 2" key="1">
    <citation type="submission" date="2015-07" db="EMBL/GenBank/DDBJ databases">
        <title>Whole genome sequencing of Bosea vaviloviae isolated from cave pool.</title>
        <authorList>
            <person name="Tan N.E.H."/>
            <person name="Lee Y.P."/>
            <person name="Gan H.M."/>
            <person name="Barton H."/>
            <person name="Savka M.A."/>
        </authorList>
    </citation>
    <scope>NUCLEOTIDE SEQUENCE [LARGE SCALE GENOMIC DNA]</scope>
    <source>
        <strain evidence="1 2">SD260</strain>
    </source>
</reference>
<keyword evidence="1" id="KW-0378">Hydrolase</keyword>
<gene>
    <name evidence="1" type="ORF">AE618_20615</name>
</gene>
<proteinExistence type="predicted"/>
<evidence type="ECO:0000313" key="1">
    <source>
        <dbReference type="EMBL" id="KPH78836.1"/>
    </source>
</evidence>
<keyword evidence="2" id="KW-1185">Reference proteome</keyword>
<protein>
    <submittedName>
        <fullName evidence="1">N-formylglutamate amidohydrolase</fullName>
    </submittedName>
</protein>
<dbReference type="Gene3D" id="3.40.630.40">
    <property type="entry name" value="Zn-dependent exopeptidases"/>
    <property type="match status" value="1"/>
</dbReference>
<dbReference type="InterPro" id="IPR007709">
    <property type="entry name" value="N-FG_amidohydro"/>
</dbReference>
<dbReference type="EMBL" id="LGSZ01000053">
    <property type="protein sequence ID" value="KPH78836.1"/>
    <property type="molecule type" value="Genomic_DNA"/>
</dbReference>